<evidence type="ECO:0000256" key="3">
    <source>
        <dbReference type="ARBA" id="ARBA00023002"/>
    </source>
</evidence>
<keyword evidence="2" id="KW-0288">FMN</keyword>
<keyword evidence="3" id="KW-0560">Oxidoreductase</keyword>
<protein>
    <submittedName>
        <fullName evidence="5">NAD(P)H-dependent oxidoreductase</fullName>
    </submittedName>
</protein>
<name>A0ABS1NGW2_9ACTN</name>
<dbReference type="InterPro" id="IPR051814">
    <property type="entry name" value="NAD(P)H-dep_FMN_reductase"/>
</dbReference>
<reference evidence="5 6" key="1">
    <citation type="submission" date="2021-01" db="EMBL/GenBank/DDBJ databases">
        <title>WGS of actinomycetes isolated from Thailand.</title>
        <authorList>
            <person name="Thawai C."/>
        </authorList>
    </citation>
    <scope>NUCLEOTIDE SEQUENCE [LARGE SCALE GENOMIC DNA]</scope>
    <source>
        <strain evidence="5 6">CA1R205</strain>
    </source>
</reference>
<accession>A0ABS1NGW2</accession>
<dbReference type="PANTHER" id="PTHR43408:SF2">
    <property type="entry name" value="FMN REDUCTASE (NADPH)"/>
    <property type="match status" value="1"/>
</dbReference>
<dbReference type="Pfam" id="PF03358">
    <property type="entry name" value="FMN_red"/>
    <property type="match status" value="1"/>
</dbReference>
<dbReference type="Gene3D" id="3.40.50.360">
    <property type="match status" value="1"/>
</dbReference>
<dbReference type="SUPFAM" id="SSF52218">
    <property type="entry name" value="Flavoproteins"/>
    <property type="match status" value="1"/>
</dbReference>
<dbReference type="RefSeq" id="WP_201876688.1">
    <property type="nucleotide sequence ID" value="NZ_JAERRF010000012.1"/>
</dbReference>
<dbReference type="PANTHER" id="PTHR43408">
    <property type="entry name" value="FMN REDUCTASE (NADPH)"/>
    <property type="match status" value="1"/>
</dbReference>
<keyword evidence="6" id="KW-1185">Reference proteome</keyword>
<dbReference type="EMBL" id="JAERRF010000012">
    <property type="protein sequence ID" value="MBL1099271.1"/>
    <property type="molecule type" value="Genomic_DNA"/>
</dbReference>
<feature type="domain" description="NADPH-dependent FMN reductase-like" evidence="4">
    <location>
        <begin position="1"/>
        <end position="145"/>
    </location>
</feature>
<sequence>MKLCLVSGTTAAVSGCHRLTALIRDRAEDAGFDTRELDRALLALPVLAPERYVSGELFEDLDVRRLLKEVAEADAVVLTTPVQHGSLSGALKNALDHLPSTALCGKPVLLASAAASLYNGATACDHLRSVVRALGGWSAPTQIVAERAELARPEAADALRGRIDTGLAELLPLIRAFREAPASLV</sequence>
<organism evidence="5 6">
    <name type="scientific">Streptomyces coffeae</name>
    <dbReference type="NCBI Taxonomy" id="621382"/>
    <lineage>
        <taxon>Bacteria</taxon>
        <taxon>Bacillati</taxon>
        <taxon>Actinomycetota</taxon>
        <taxon>Actinomycetes</taxon>
        <taxon>Kitasatosporales</taxon>
        <taxon>Streptomycetaceae</taxon>
        <taxon>Streptomyces</taxon>
    </lineage>
</organism>
<dbReference type="InterPro" id="IPR005025">
    <property type="entry name" value="FMN_Rdtase-like_dom"/>
</dbReference>
<evidence type="ECO:0000313" key="6">
    <source>
        <dbReference type="Proteomes" id="UP000634229"/>
    </source>
</evidence>
<dbReference type="InterPro" id="IPR029039">
    <property type="entry name" value="Flavoprotein-like_sf"/>
</dbReference>
<evidence type="ECO:0000313" key="5">
    <source>
        <dbReference type="EMBL" id="MBL1099271.1"/>
    </source>
</evidence>
<proteinExistence type="predicted"/>
<keyword evidence="1" id="KW-0285">Flavoprotein</keyword>
<evidence type="ECO:0000256" key="2">
    <source>
        <dbReference type="ARBA" id="ARBA00022643"/>
    </source>
</evidence>
<dbReference type="PROSITE" id="PS51257">
    <property type="entry name" value="PROKAR_LIPOPROTEIN"/>
    <property type="match status" value="1"/>
</dbReference>
<evidence type="ECO:0000256" key="1">
    <source>
        <dbReference type="ARBA" id="ARBA00022630"/>
    </source>
</evidence>
<evidence type="ECO:0000259" key="4">
    <source>
        <dbReference type="Pfam" id="PF03358"/>
    </source>
</evidence>
<dbReference type="Proteomes" id="UP000634229">
    <property type="component" value="Unassembled WGS sequence"/>
</dbReference>
<gene>
    <name evidence="5" type="ORF">JK363_21915</name>
</gene>
<comment type="caution">
    <text evidence="5">The sequence shown here is derived from an EMBL/GenBank/DDBJ whole genome shotgun (WGS) entry which is preliminary data.</text>
</comment>